<dbReference type="NCBIfam" id="TIGR00217">
    <property type="entry name" value="malQ"/>
    <property type="match status" value="1"/>
</dbReference>
<comment type="catalytic activity">
    <reaction evidence="1 10">
        <text>Transfers a segment of a (1-&gt;4)-alpha-D-glucan to a new position in an acceptor, which may be glucose or a (1-&gt;4)-alpha-D-glucan.</text>
        <dbReference type="EC" id="2.4.1.25"/>
    </reaction>
</comment>
<evidence type="ECO:0000256" key="1">
    <source>
        <dbReference type="ARBA" id="ARBA00000439"/>
    </source>
</evidence>
<evidence type="ECO:0000256" key="7">
    <source>
        <dbReference type="ARBA" id="ARBA00023277"/>
    </source>
</evidence>
<evidence type="ECO:0000256" key="4">
    <source>
        <dbReference type="ARBA" id="ARBA00020295"/>
    </source>
</evidence>
<dbReference type="RefSeq" id="WP_308949050.1">
    <property type="nucleotide sequence ID" value="NZ_JARXHW010000008.1"/>
</dbReference>
<evidence type="ECO:0000256" key="5">
    <source>
        <dbReference type="ARBA" id="ARBA00022676"/>
    </source>
</evidence>
<accession>A0ABU1ATH0</accession>
<evidence type="ECO:0000256" key="9">
    <source>
        <dbReference type="ARBA" id="ARBA00031501"/>
    </source>
</evidence>
<dbReference type="EMBL" id="JARXHW010000008">
    <property type="protein sequence ID" value="MDQ8206912.1"/>
    <property type="molecule type" value="Genomic_DNA"/>
</dbReference>
<dbReference type="Gene3D" id="3.20.20.80">
    <property type="entry name" value="Glycosidases"/>
    <property type="match status" value="1"/>
</dbReference>
<keyword evidence="6 10" id="KW-0808">Transferase</keyword>
<keyword evidence="5 10" id="KW-0328">Glycosyltransferase</keyword>
<dbReference type="InterPro" id="IPR003385">
    <property type="entry name" value="Glyco_hydro_77"/>
</dbReference>
<dbReference type="InterPro" id="IPR017853">
    <property type="entry name" value="GH"/>
</dbReference>
<keyword evidence="12" id="KW-1185">Reference proteome</keyword>
<comment type="similarity">
    <text evidence="2 10">Belongs to the disproportionating enzyme family.</text>
</comment>
<dbReference type="NCBIfam" id="NF011079">
    <property type="entry name" value="PRK14508.1-2"/>
    <property type="match status" value="1"/>
</dbReference>
<evidence type="ECO:0000256" key="6">
    <source>
        <dbReference type="ARBA" id="ARBA00022679"/>
    </source>
</evidence>
<keyword evidence="7 10" id="KW-0119">Carbohydrate metabolism</keyword>
<dbReference type="Pfam" id="PF02446">
    <property type="entry name" value="Glyco_hydro_77"/>
    <property type="match status" value="1"/>
</dbReference>
<sequence length="508" mass="56901">MRQAPLYNWLNERTAGALLHVSSLPSDTGIGNLGEGAYRYIDFLHNSGLSVWQICPLGPTGFGDSPYQCFSAFAGNPYFIDLKPLLAEGLITDEEYESLAALPREHVDYGALYHAIWPVLGAAYQRFKASKKKQFLDYGSITKFRKAQAAWLEDYALFLALKQDFGGGCWLDWPAAYRSAASARTQEISDSVREAADAHVFYQYLFYAQLAQLRAYAGRQGVEIMGDAPIFVALDSADVWANPELFQLDKDGHPKAVAGVPPDYFAADGQLWGNPLYDWKAHLKTDFAWWIQRIQSNLEFYDIVRLDHFRGFESYWSVPAGEKTARNGTWTPCPGLELFQAIRAACPEAKLVAEDLGIITDEVNALRQATGLPGMAVLQFAFGGEADNAYLPHNYERNCVVYSGTHDNDTTIGWYQGLDEVTQDHIRRYIGVSGDEIAWDFIRLAIKSSAHLAVFPLQDLMSLGSEARLNTPGAPTGNWQWRYLPHQLDALETQSADYLRDLLQLYGR</sequence>
<dbReference type="GO" id="GO:0004134">
    <property type="term" value="F:4-alpha-glucanotransferase activity"/>
    <property type="evidence" value="ECO:0007669"/>
    <property type="project" value="UniProtKB-EC"/>
</dbReference>
<dbReference type="EC" id="2.4.1.25" evidence="3 10"/>
<evidence type="ECO:0000256" key="2">
    <source>
        <dbReference type="ARBA" id="ARBA00005684"/>
    </source>
</evidence>
<evidence type="ECO:0000256" key="3">
    <source>
        <dbReference type="ARBA" id="ARBA00012560"/>
    </source>
</evidence>
<proteinExistence type="inferred from homology"/>
<dbReference type="PANTHER" id="PTHR32438">
    <property type="entry name" value="4-ALPHA-GLUCANOTRANSFERASE DPE1, CHLOROPLASTIC/AMYLOPLASTIC"/>
    <property type="match status" value="1"/>
</dbReference>
<comment type="caution">
    <text evidence="11">The sequence shown here is derived from an EMBL/GenBank/DDBJ whole genome shotgun (WGS) entry which is preliminary data.</text>
</comment>
<dbReference type="PANTHER" id="PTHR32438:SF5">
    <property type="entry name" value="4-ALPHA-GLUCANOTRANSFERASE DPE1, CHLOROPLASTIC_AMYLOPLASTIC"/>
    <property type="match status" value="1"/>
</dbReference>
<reference evidence="11 12" key="1">
    <citation type="submission" date="2023-04" db="EMBL/GenBank/DDBJ databases">
        <title>A novel bacteria isolated from coastal sediment.</title>
        <authorList>
            <person name="Liu X.-J."/>
            <person name="Du Z.-J."/>
        </authorList>
    </citation>
    <scope>NUCLEOTIDE SEQUENCE [LARGE SCALE GENOMIC DNA]</scope>
    <source>
        <strain evidence="11 12">SDUM461003</strain>
    </source>
</reference>
<dbReference type="NCBIfam" id="NF011080">
    <property type="entry name" value="PRK14508.1-3"/>
    <property type="match status" value="1"/>
</dbReference>
<evidence type="ECO:0000313" key="12">
    <source>
        <dbReference type="Proteomes" id="UP001225316"/>
    </source>
</evidence>
<evidence type="ECO:0000256" key="8">
    <source>
        <dbReference type="ARBA" id="ARBA00031423"/>
    </source>
</evidence>
<dbReference type="SUPFAM" id="SSF51445">
    <property type="entry name" value="(Trans)glycosidases"/>
    <property type="match status" value="1"/>
</dbReference>
<protein>
    <recommendedName>
        <fullName evidence="4 10">4-alpha-glucanotransferase</fullName>
        <ecNumber evidence="3 10">2.4.1.25</ecNumber>
    </recommendedName>
    <alternativeName>
        <fullName evidence="8 10">Amylomaltase</fullName>
    </alternativeName>
    <alternativeName>
        <fullName evidence="9 10">Disproportionating enzyme</fullName>
    </alternativeName>
</protein>
<organism evidence="11 12">
    <name type="scientific">Thalassobacterium maritimum</name>
    <dbReference type="NCBI Taxonomy" id="3041265"/>
    <lineage>
        <taxon>Bacteria</taxon>
        <taxon>Pseudomonadati</taxon>
        <taxon>Verrucomicrobiota</taxon>
        <taxon>Opitutia</taxon>
        <taxon>Puniceicoccales</taxon>
        <taxon>Coraliomargaritaceae</taxon>
        <taxon>Thalassobacterium</taxon>
    </lineage>
</organism>
<name>A0ABU1ATH0_9BACT</name>
<evidence type="ECO:0000256" key="10">
    <source>
        <dbReference type="RuleBase" id="RU361207"/>
    </source>
</evidence>
<evidence type="ECO:0000313" key="11">
    <source>
        <dbReference type="EMBL" id="MDQ8206912.1"/>
    </source>
</evidence>
<dbReference type="Proteomes" id="UP001225316">
    <property type="component" value="Unassembled WGS sequence"/>
</dbReference>
<gene>
    <name evidence="11" type="primary">malQ</name>
    <name evidence="11" type="ORF">QEH52_05290</name>
</gene>